<organism evidence="4 5">
    <name type="scientific">Hyalangium minutum</name>
    <dbReference type="NCBI Taxonomy" id="394096"/>
    <lineage>
        <taxon>Bacteria</taxon>
        <taxon>Pseudomonadati</taxon>
        <taxon>Myxococcota</taxon>
        <taxon>Myxococcia</taxon>
        <taxon>Myxococcales</taxon>
        <taxon>Cystobacterineae</taxon>
        <taxon>Archangiaceae</taxon>
        <taxon>Hyalangium</taxon>
    </lineage>
</organism>
<dbReference type="InterPro" id="IPR027385">
    <property type="entry name" value="Beta-barrel_OMP"/>
</dbReference>
<dbReference type="Gene3D" id="2.40.160.20">
    <property type="match status" value="1"/>
</dbReference>
<evidence type="ECO:0000313" key="4">
    <source>
        <dbReference type="EMBL" id="KFE66483.1"/>
    </source>
</evidence>
<dbReference type="SUPFAM" id="SSF56925">
    <property type="entry name" value="OMPA-like"/>
    <property type="match status" value="1"/>
</dbReference>
<keyword evidence="5" id="KW-1185">Reference proteome</keyword>
<comment type="caution">
    <text evidence="4">The sequence shown here is derived from an EMBL/GenBank/DDBJ whole genome shotgun (WGS) entry which is preliminary data.</text>
</comment>
<evidence type="ECO:0000313" key="5">
    <source>
        <dbReference type="Proteomes" id="UP000028725"/>
    </source>
</evidence>
<feature type="domain" description="Outer membrane protein beta-barrel" evidence="3">
    <location>
        <begin position="14"/>
        <end position="164"/>
    </location>
</feature>
<reference evidence="4 5" key="1">
    <citation type="submission" date="2014-04" db="EMBL/GenBank/DDBJ databases">
        <title>Genome assembly of Hyalangium minutum DSM 14724.</title>
        <authorList>
            <person name="Sharma G."/>
            <person name="Subramanian S."/>
        </authorList>
    </citation>
    <scope>NUCLEOTIDE SEQUENCE [LARGE SCALE GENOMIC DNA]</scope>
    <source>
        <strain evidence="4 5">DSM 14724</strain>
    </source>
</reference>
<sequence length="194" mass="19959">MIRSGLRAMALVVGLGVAGTALAQDEGPKGKVKVFLKGGVSDYTGDVGDGIDTGPAWGLTVNVQPLRLLGFELGYEGSRNTVSNDLLPDATLTRNGATGLVKIAPPFIDVVKPFVAAGLGASYISAKGGAGLYDSDLVEEVPVAAGIEFNTGNLTTGVRATYRWLVDESFAENTEPGNPQGGLFDAALTIGGRF</sequence>
<proteinExistence type="predicted"/>
<feature type="signal peptide" evidence="2">
    <location>
        <begin position="1"/>
        <end position="23"/>
    </location>
</feature>
<gene>
    <name evidence="4" type="ORF">DB31_0956</name>
</gene>
<dbReference type="RefSeq" id="WP_044192370.1">
    <property type="nucleotide sequence ID" value="NZ_JMCB01000010.1"/>
</dbReference>
<feature type="chain" id="PRO_5001799543" description="Outer membrane protein beta-barrel domain-containing protein" evidence="2">
    <location>
        <begin position="24"/>
        <end position="194"/>
    </location>
</feature>
<dbReference type="STRING" id="394096.DB31_0956"/>
<dbReference type="OrthoDB" id="5501192at2"/>
<dbReference type="Proteomes" id="UP000028725">
    <property type="component" value="Unassembled WGS sequence"/>
</dbReference>
<name>A0A085WFM0_9BACT</name>
<accession>A0A085WFM0</accession>
<dbReference type="InterPro" id="IPR011250">
    <property type="entry name" value="OMP/PagP_B-barrel"/>
</dbReference>
<dbReference type="Pfam" id="PF13505">
    <property type="entry name" value="OMP_b-brl"/>
    <property type="match status" value="1"/>
</dbReference>
<keyword evidence="1 2" id="KW-0732">Signal</keyword>
<protein>
    <recommendedName>
        <fullName evidence="3">Outer membrane protein beta-barrel domain-containing protein</fullName>
    </recommendedName>
</protein>
<dbReference type="EMBL" id="JMCB01000010">
    <property type="protein sequence ID" value="KFE66483.1"/>
    <property type="molecule type" value="Genomic_DNA"/>
</dbReference>
<evidence type="ECO:0000256" key="2">
    <source>
        <dbReference type="SAM" id="SignalP"/>
    </source>
</evidence>
<dbReference type="AlphaFoldDB" id="A0A085WFM0"/>
<evidence type="ECO:0000259" key="3">
    <source>
        <dbReference type="Pfam" id="PF13505"/>
    </source>
</evidence>
<evidence type="ECO:0000256" key="1">
    <source>
        <dbReference type="ARBA" id="ARBA00022729"/>
    </source>
</evidence>